<sequence>MNTPDNLATRIHISRIILCQHRLQIVSLPHHTKQKPPLSLTGKTLERGF</sequence>
<organism evidence="2 3">
    <name type="scientific">Sousa chinensis</name>
    <name type="common">Indo-pacific humpbacked dolphin</name>
    <name type="synonym">Steno chinensis</name>
    <dbReference type="NCBI Taxonomy" id="103600"/>
    <lineage>
        <taxon>Eukaryota</taxon>
        <taxon>Metazoa</taxon>
        <taxon>Chordata</taxon>
        <taxon>Craniata</taxon>
        <taxon>Vertebrata</taxon>
        <taxon>Euteleostomi</taxon>
        <taxon>Mammalia</taxon>
        <taxon>Eutheria</taxon>
        <taxon>Laurasiatheria</taxon>
        <taxon>Artiodactyla</taxon>
        <taxon>Whippomorpha</taxon>
        <taxon>Cetacea</taxon>
        <taxon>Odontoceti</taxon>
        <taxon>Delphinidae</taxon>
        <taxon>Sousa</taxon>
    </lineage>
</organism>
<gene>
    <name evidence="2" type="ORF">DBR06_SOUSAS40310010</name>
</gene>
<reference evidence="2 3" key="1">
    <citation type="journal article" date="2018" name="Genomics">
        <title>Molecular footprints of inshore aquatic adaptation in Indo-Pacific humpback dolphin (Sousa chinensis).</title>
        <authorList>
            <person name="Ming Y."/>
            <person name="Jian J."/>
            <person name="Yu F."/>
            <person name="Yu X."/>
            <person name="Wang J."/>
            <person name="Liu W."/>
        </authorList>
    </citation>
    <scope>NUCLEOTIDE SEQUENCE [LARGE SCALE GENOMIC DNA]</scope>
    <source>
        <strain evidence="2">MY-2018</strain>
        <tissue evidence="2">Skin</tissue>
    </source>
</reference>
<accession>A0A484GYM2</accession>
<protein>
    <submittedName>
        <fullName evidence="2">Uncharacterized protein</fullName>
    </submittedName>
</protein>
<proteinExistence type="predicted"/>
<comment type="caution">
    <text evidence="2">The sequence shown here is derived from an EMBL/GenBank/DDBJ whole genome shotgun (WGS) entry which is preliminary data.</text>
</comment>
<evidence type="ECO:0000256" key="1">
    <source>
        <dbReference type="SAM" id="MobiDB-lite"/>
    </source>
</evidence>
<name>A0A484GYM2_SOUCH</name>
<keyword evidence="3" id="KW-1185">Reference proteome</keyword>
<evidence type="ECO:0000313" key="2">
    <source>
        <dbReference type="EMBL" id="TEA40917.1"/>
    </source>
</evidence>
<evidence type="ECO:0000313" key="3">
    <source>
        <dbReference type="Proteomes" id="UP000295264"/>
    </source>
</evidence>
<feature type="region of interest" description="Disordered" evidence="1">
    <location>
        <begin position="30"/>
        <end position="49"/>
    </location>
</feature>
<dbReference type="EMBL" id="QWLN02002092">
    <property type="protein sequence ID" value="TEA40917.1"/>
    <property type="molecule type" value="Genomic_DNA"/>
</dbReference>
<dbReference type="Proteomes" id="UP000295264">
    <property type="component" value="Unassembled WGS sequence"/>
</dbReference>
<dbReference type="AlphaFoldDB" id="A0A484GYM2"/>